<dbReference type="InterPro" id="IPR050091">
    <property type="entry name" value="PKS_NRPS_Biosynth_Enz"/>
</dbReference>
<dbReference type="HOGENOM" id="CLU_000022_6_0_1"/>
<dbReference type="InterPro" id="IPR020841">
    <property type="entry name" value="PKS_Beta-ketoAc_synthase_dom"/>
</dbReference>
<dbReference type="RefSeq" id="XP_007785431.1">
    <property type="nucleotide sequence ID" value="XM_007787241.1"/>
</dbReference>
<evidence type="ECO:0000256" key="1">
    <source>
        <dbReference type="ARBA" id="ARBA00022450"/>
    </source>
</evidence>
<dbReference type="InterPro" id="IPR018201">
    <property type="entry name" value="Ketoacyl_synth_AS"/>
</dbReference>
<dbReference type="Gene3D" id="1.10.1200.10">
    <property type="entry name" value="ACP-like"/>
    <property type="match status" value="2"/>
</dbReference>
<dbReference type="PROSITE" id="PS52019">
    <property type="entry name" value="PKS_MFAS_DH"/>
    <property type="match status" value="1"/>
</dbReference>
<dbReference type="InterPro" id="IPR042104">
    <property type="entry name" value="PKS_dehydratase_sf"/>
</dbReference>
<evidence type="ECO:0000256" key="3">
    <source>
        <dbReference type="ARBA" id="ARBA00022679"/>
    </source>
</evidence>
<dbReference type="FunFam" id="1.10.1200.10:FF:000011">
    <property type="entry name" value="Sterigmatocystin biosynthesis polyketide synthase"/>
    <property type="match status" value="1"/>
</dbReference>
<dbReference type="GO" id="GO:0031177">
    <property type="term" value="F:phosphopantetheine binding"/>
    <property type="evidence" value="ECO:0007669"/>
    <property type="project" value="InterPro"/>
</dbReference>
<accession>U1GYJ0</accession>
<dbReference type="InterPro" id="IPR049551">
    <property type="entry name" value="PKS_DH_C"/>
</dbReference>
<evidence type="ECO:0000313" key="11">
    <source>
        <dbReference type="Proteomes" id="UP000019373"/>
    </source>
</evidence>
<dbReference type="Pfam" id="PF00109">
    <property type="entry name" value="ketoacyl-synt"/>
    <property type="match status" value="1"/>
</dbReference>
<keyword evidence="1" id="KW-0596">Phosphopantetheine</keyword>
<dbReference type="InterPro" id="IPR016036">
    <property type="entry name" value="Malonyl_transacylase_ACP-bd"/>
</dbReference>
<dbReference type="OrthoDB" id="329835at2759"/>
<dbReference type="Gene3D" id="3.30.70.250">
    <property type="entry name" value="Malonyl-CoA ACP transacylase, ACP-binding"/>
    <property type="match status" value="1"/>
</dbReference>
<feature type="domain" description="PKS/mFAS DH" evidence="9">
    <location>
        <begin position="1317"/>
        <end position="1623"/>
    </location>
</feature>
<feature type="active site" description="Proton acceptor; for dehydratase activity" evidence="5">
    <location>
        <position position="1349"/>
    </location>
</feature>
<feature type="domain" description="Ketosynthase family 3 (KS3)" evidence="8">
    <location>
        <begin position="391"/>
        <end position="824"/>
    </location>
</feature>
<dbReference type="Gene3D" id="3.40.47.10">
    <property type="match status" value="1"/>
</dbReference>
<dbReference type="Gene3D" id="3.40.50.1820">
    <property type="entry name" value="alpha/beta hydrolase"/>
    <property type="match status" value="1"/>
</dbReference>
<evidence type="ECO:0000259" key="8">
    <source>
        <dbReference type="PROSITE" id="PS52004"/>
    </source>
</evidence>
<dbReference type="GO" id="GO:0004312">
    <property type="term" value="F:fatty acid synthase activity"/>
    <property type="evidence" value="ECO:0007669"/>
    <property type="project" value="TreeGrafter"/>
</dbReference>
<feature type="region of interest" description="Disordered" evidence="6">
    <location>
        <begin position="1767"/>
        <end position="1804"/>
    </location>
</feature>
<keyword evidence="11" id="KW-1185">Reference proteome</keyword>
<dbReference type="SUPFAM" id="SSF47336">
    <property type="entry name" value="ACP-like"/>
    <property type="match status" value="2"/>
</dbReference>
<dbReference type="FunFam" id="3.40.366.10:FF:000002">
    <property type="entry name" value="Probable polyketide synthase 2"/>
    <property type="match status" value="1"/>
</dbReference>
<dbReference type="PROSITE" id="PS00606">
    <property type="entry name" value="KS3_1"/>
    <property type="match status" value="1"/>
</dbReference>
<evidence type="ECO:0000256" key="4">
    <source>
        <dbReference type="ARBA" id="ARBA00022737"/>
    </source>
</evidence>
<dbReference type="Pfam" id="PF22621">
    <property type="entry name" value="CurL-like_PKS_C"/>
    <property type="match status" value="1"/>
</dbReference>
<keyword evidence="4" id="KW-0677">Repeat</keyword>
<dbReference type="NCBIfam" id="TIGR04532">
    <property type="entry name" value="PT_fungal_PKS"/>
    <property type="match status" value="1"/>
</dbReference>
<keyword evidence="3" id="KW-0808">Transferase</keyword>
<evidence type="ECO:0000313" key="10">
    <source>
        <dbReference type="EMBL" id="ERF77221.1"/>
    </source>
</evidence>
<dbReference type="InterPro" id="IPR014031">
    <property type="entry name" value="Ketoacyl_synth_C"/>
</dbReference>
<dbReference type="Gene3D" id="3.40.366.10">
    <property type="entry name" value="Malonyl-Coenzyme A Acyl Carrier Protein, domain 2"/>
    <property type="match status" value="2"/>
</dbReference>
<dbReference type="InterPro" id="IPR014043">
    <property type="entry name" value="Acyl_transferase_dom"/>
</dbReference>
<dbReference type="InterPro" id="IPR016035">
    <property type="entry name" value="Acyl_Trfase/lysoPLipase"/>
</dbReference>
<dbReference type="Pfam" id="PF02801">
    <property type="entry name" value="Ketoacyl-synt_C"/>
    <property type="match status" value="1"/>
</dbReference>
<feature type="region of interest" description="Disordered" evidence="6">
    <location>
        <begin position="1628"/>
        <end position="1687"/>
    </location>
</feature>
<dbReference type="InterPro" id="IPR036736">
    <property type="entry name" value="ACP-like_sf"/>
</dbReference>
<dbReference type="InterPro" id="IPR016039">
    <property type="entry name" value="Thiolase-like"/>
</dbReference>
<evidence type="ECO:0000259" key="7">
    <source>
        <dbReference type="PROSITE" id="PS50075"/>
    </source>
</evidence>
<dbReference type="CDD" id="cd00833">
    <property type="entry name" value="PKS"/>
    <property type="match status" value="1"/>
</dbReference>
<feature type="compositionally biased region" description="Polar residues" evidence="6">
    <location>
        <begin position="1675"/>
        <end position="1687"/>
    </location>
</feature>
<dbReference type="PROSITE" id="PS52004">
    <property type="entry name" value="KS3_2"/>
    <property type="match status" value="1"/>
</dbReference>
<dbReference type="Pfam" id="PF00550">
    <property type="entry name" value="PP-binding"/>
    <property type="match status" value="2"/>
</dbReference>
<evidence type="ECO:0008006" key="12">
    <source>
        <dbReference type="Google" id="ProtNLM"/>
    </source>
</evidence>
<feature type="domain" description="Carrier" evidence="7">
    <location>
        <begin position="1687"/>
        <end position="1764"/>
    </location>
</feature>
<dbReference type="InterPro" id="IPR029058">
    <property type="entry name" value="AB_hydrolase_fold"/>
</dbReference>
<dbReference type="PANTHER" id="PTHR43775">
    <property type="entry name" value="FATTY ACID SYNTHASE"/>
    <property type="match status" value="1"/>
</dbReference>
<dbReference type="GeneID" id="19240737"/>
<dbReference type="Gene3D" id="3.30.70.3290">
    <property type="match status" value="1"/>
</dbReference>
<dbReference type="SUPFAM" id="SSF55048">
    <property type="entry name" value="Probable ACP-binding domain of malonyl-CoA ACP transacylase"/>
    <property type="match status" value="1"/>
</dbReference>
<dbReference type="GO" id="GO:0044550">
    <property type="term" value="P:secondary metabolite biosynthetic process"/>
    <property type="evidence" value="ECO:0007669"/>
    <property type="project" value="TreeGrafter"/>
</dbReference>
<dbReference type="SMART" id="SM00825">
    <property type="entry name" value="PKS_KS"/>
    <property type="match status" value="1"/>
</dbReference>
<feature type="region of interest" description="N-terminal hotdog fold" evidence="5">
    <location>
        <begin position="1317"/>
        <end position="1450"/>
    </location>
</feature>
<dbReference type="InterPro" id="IPR001031">
    <property type="entry name" value="Thioesterase"/>
</dbReference>
<dbReference type="InterPro" id="IPR049900">
    <property type="entry name" value="PKS_mFAS_DH"/>
</dbReference>
<dbReference type="GO" id="GO:0004315">
    <property type="term" value="F:3-oxoacyl-[acyl-carrier-protein] synthase activity"/>
    <property type="evidence" value="ECO:0007669"/>
    <property type="project" value="InterPro"/>
</dbReference>
<dbReference type="Pfam" id="PF00698">
    <property type="entry name" value="Acyl_transf_1"/>
    <property type="match status" value="1"/>
</dbReference>
<feature type="compositionally biased region" description="Low complexity" evidence="6">
    <location>
        <begin position="1767"/>
        <end position="1776"/>
    </location>
</feature>
<evidence type="ECO:0000256" key="2">
    <source>
        <dbReference type="ARBA" id="ARBA00022553"/>
    </source>
</evidence>
<dbReference type="InterPro" id="IPR006162">
    <property type="entry name" value="Ppantetheine_attach_site"/>
</dbReference>
<gene>
    <name evidence="10" type="ORF">EPUS_05790</name>
</gene>
<proteinExistence type="predicted"/>
<feature type="domain" description="Carrier" evidence="7">
    <location>
        <begin position="1806"/>
        <end position="1880"/>
    </location>
</feature>
<dbReference type="InterPro" id="IPR009081">
    <property type="entry name" value="PP-bd_ACP"/>
</dbReference>
<dbReference type="Proteomes" id="UP000019373">
    <property type="component" value="Unassembled WGS sequence"/>
</dbReference>
<reference evidence="11" key="1">
    <citation type="journal article" date="2014" name="BMC Genomics">
        <title>Genome characteristics reveal the impact of lichenization on lichen-forming fungus Endocarpon pusillum Hedwig (Verrucariales, Ascomycota).</title>
        <authorList>
            <person name="Wang Y.-Y."/>
            <person name="Liu B."/>
            <person name="Zhang X.-Y."/>
            <person name="Zhou Q.-M."/>
            <person name="Zhang T."/>
            <person name="Li H."/>
            <person name="Yu Y.-F."/>
            <person name="Zhang X.-L."/>
            <person name="Hao X.-Y."/>
            <person name="Wang M."/>
            <person name="Wang L."/>
            <person name="Wei J.-C."/>
        </authorList>
    </citation>
    <scope>NUCLEOTIDE SEQUENCE [LARGE SCALE GENOMIC DNA]</scope>
    <source>
        <strain evidence="11">Z07020 / HMAS-L-300199</strain>
    </source>
</reference>
<organism evidence="10 11">
    <name type="scientific">Endocarpon pusillum (strain Z07020 / HMAS-L-300199)</name>
    <name type="common">Lichen-forming fungus</name>
    <dbReference type="NCBI Taxonomy" id="1263415"/>
    <lineage>
        <taxon>Eukaryota</taxon>
        <taxon>Fungi</taxon>
        <taxon>Dikarya</taxon>
        <taxon>Ascomycota</taxon>
        <taxon>Pezizomycotina</taxon>
        <taxon>Eurotiomycetes</taxon>
        <taxon>Chaetothyriomycetidae</taxon>
        <taxon>Verrucariales</taxon>
        <taxon>Verrucariaceae</taxon>
        <taxon>Endocarpon</taxon>
    </lineage>
</organism>
<dbReference type="SUPFAM" id="SSF53901">
    <property type="entry name" value="Thiolase-like"/>
    <property type="match status" value="1"/>
</dbReference>
<dbReference type="Pfam" id="PF16073">
    <property type="entry name" value="SAT"/>
    <property type="match status" value="1"/>
</dbReference>
<dbReference type="PANTHER" id="PTHR43775:SF45">
    <property type="entry name" value="CONIDIAL PIGMENT POLYKETIDE SYNTHASE ALB1"/>
    <property type="match status" value="1"/>
</dbReference>
<dbReference type="InterPro" id="IPR030918">
    <property type="entry name" value="PT_fungal_PKS"/>
</dbReference>
<dbReference type="SUPFAM" id="SSF53474">
    <property type="entry name" value="alpha/beta-Hydrolases"/>
    <property type="match status" value="1"/>
</dbReference>
<feature type="active site" description="Proton donor; for dehydratase activity" evidence="5">
    <location>
        <position position="1536"/>
    </location>
</feature>
<dbReference type="InterPro" id="IPR020806">
    <property type="entry name" value="PKS_PP-bd"/>
</dbReference>
<dbReference type="EMBL" id="KE720645">
    <property type="protein sequence ID" value="ERF77221.1"/>
    <property type="molecule type" value="Genomic_DNA"/>
</dbReference>
<dbReference type="GO" id="GO:0006633">
    <property type="term" value="P:fatty acid biosynthetic process"/>
    <property type="evidence" value="ECO:0007669"/>
    <property type="project" value="InterPro"/>
</dbReference>
<dbReference type="Gene3D" id="3.10.129.110">
    <property type="entry name" value="Polyketide synthase dehydratase"/>
    <property type="match status" value="1"/>
</dbReference>
<evidence type="ECO:0000256" key="6">
    <source>
        <dbReference type="SAM" id="MobiDB-lite"/>
    </source>
</evidence>
<dbReference type="Pfam" id="PF14765">
    <property type="entry name" value="PS-DH"/>
    <property type="match status" value="1"/>
</dbReference>
<dbReference type="FunFam" id="3.10.129.110:FF:000001">
    <property type="entry name" value="Sterigmatocystin biosynthesis polyketide synthase"/>
    <property type="match status" value="1"/>
</dbReference>
<dbReference type="Pfam" id="PF00975">
    <property type="entry name" value="Thioesterase"/>
    <property type="match status" value="1"/>
</dbReference>
<dbReference type="InterPro" id="IPR032088">
    <property type="entry name" value="SAT"/>
</dbReference>
<dbReference type="SUPFAM" id="SSF52151">
    <property type="entry name" value="FabD/lysophospholipase-like"/>
    <property type="match status" value="1"/>
</dbReference>
<evidence type="ECO:0000259" key="9">
    <source>
        <dbReference type="PROSITE" id="PS52019"/>
    </source>
</evidence>
<dbReference type="PROSITE" id="PS00012">
    <property type="entry name" value="PHOSPHOPANTETHEINE"/>
    <property type="match status" value="1"/>
</dbReference>
<protein>
    <recommendedName>
        <fullName evidence="12">Conidial yellow pigment biosynthesis polyketide synthase</fullName>
    </recommendedName>
</protein>
<dbReference type="SMART" id="SM00823">
    <property type="entry name" value="PKS_PP"/>
    <property type="match status" value="2"/>
</dbReference>
<dbReference type="FunFam" id="3.40.47.10:FF:000031">
    <property type="entry name" value="Sterigmatocystin biosynthesis polyketide synthase"/>
    <property type="match status" value="1"/>
</dbReference>
<sequence>MDDSVQPNPSMPPILVGSTQASCQLFLFGDLTTSFEQDLRRLLHVKDNATLHSFFEKVSAAFRTEFGKLPARQQALLPRFTTITDLLANLGETEGKPALSFALHCLCEIGQFIRYFGEGSRPYPSDANTYLVALCTGSFAAAAISTSRTLSELIPAGIEAVLAAFRTGLCSLELRNDIERPSSRIPRSWSAIVSASEAQAAELLQSFNSKNTLSGSSRLFLSAVSPNSITISGPPSILHNFLASVSLNSYCLPNESPFHAPSLFGSYEVNEIISYFPDELLGSYKPRIPLLSAASGKPIVAEDFKTLLHTVVSDTLCEQVRWDNILRSLVEDVFQQKSFKECTISPVLSNAAHLLSSAITRATKINVTTTNLLNLGVSDSQPARPTGKFEQSKIAITGFSGRFPEAASNEEFWELLSAGRDVHRTIPEDRFNWKTHFDAAGKVKNTSRVQYGCFINEPGLFDARFFNMSPRESQNTDPAQRLAITTTYEAIEMAGLVPNRTPSTQQDRIGVFFGVTSDDWREVNSGQNIDTYFIPGGNRAFVPGRISYFFRFSGPSLSIDTACSSSFAAIQTACNYLWRGECDTAVAGGTNVLTNPDNFAGLDRGHFLSTTGNCNAFDDGASGYCRADAVGSVILKRLEDAQADNDPIFGVIDGAFTNHCGQTESITRPHEGDQASVFNRIMRNSNVNPLDVSYIEMHGTGTQAGDATEMNSVLSVFVPGRERMPHHPLYLGSAKANVGHAEAASGVSALIKVLMMMKNNQIPPHCGIKTKINRNYPLDLKERNVNIALKTVPWHRTDCVGGKRTCFLNNFSAAGGNTAVLLEDAPLPQSENTAIETRSVHPVIVTAKSVQSLKQNIESLITFLEKNPSTSLPSLSYTTTARRIHHNYRTICSGSDIESIRDALRQKASSSDIKPIPNVTKLPKVAFVFTGQGCLYAGVGKQLFETVSHFRADILRFDNIAQRQGFPSFLPVVDGSVANVGELEPVVSHLAVTCVQMALSRLWISWGVVPSLTTGHSLGEYAALYAAGVVTASDAIHLVGTRAQLLSKHCNKGTHTMLAIKASLDSIKPRLSASVCEVACFNQPASNVISGPSEEISRLMREYQSDGFECIELDIPFAFHSAQVEPILELFERAANGVQFHAPSIPYMSPLLGRIISDGDVLGPSYLARACRNAVNFQGALQAAKASSVVNEKSVWLEIGSHPACSGMIKGTLGTHALTIPSLKKATDTWKVLASGLESLYLSGIEIDWNEYHRDFESSHKVLELPRYCWDLKNYWIQYRNDFCLTKGDDPPPQKEIGAAPAVEQKPVPLYISPSVQRILEEHNAADVSTLLAESDIHDPRLAPIFQGHNVNGTALCPSSLYADIALTVVDYMLKTNDMQNDTTGLDVGDVKVDKSLIADSNAVTQLLRISASANWSTKVVSLALYSINAQGRKLADHAKCQVRITEKQSWFQEWKRSSYLIKSRVTSLYKGVDGGDSHQIKRGMVYKLFSSIVDYDARYQAMQEVVLDSNELEATAQVSFQVDDEGFNFNPCWIDGLGHIAGFIMNGNDNVHSKDQVFINHGWDTMRCATKFRKGKTYRSYNKMQLVSGSLYAGDTYILEDDNVVAVIEGVKFAGIPRQVLNQVLPPKSGAAGPAVTKSRSSTQSKPVPMATANPLPKSTRTATATPLPKQAISPPNSNTKHTKASPTNSIVPLVLAIIAEEAGLDAAELGPSSEFADYGIDSLLSLTITGRIQEELGLDLPSSLFVDQPTVKEFTVFLDSSNNRPLLSSPSGNSTPVSNPEQETLSEATPEDYETDATSVTDGQSVMEIIRATIAAETGVSLEDLTPSTSFSELGVDSLLALTIMGKLGEVLETDLPQTLLADNDNLSEIEKALSLKLKGPDLNRNPVATSPRADPFDPEMPPHATSVKLQGNPKNATKTIFLFPDGSGSATSYASIPKLSPEIVVYGLNCPWMKTPQDMKCSLEHLTSKYIIEIRRRQPKGPYYFGGWSAGGICAFEAAQQLASQGEETRRLILIDSPNPVGLENPPQRMYDFFESLDFFGMNGKAAPSWLRPHFNAFISTLDHYKVKPFSGPRLETHLIYARDGICKHPSDPRPEIRPDDPREMLWLLNNRTDFSGRGWDDLVGKENLKIQVLDEVNHFSMVAPGPKIQELGAFIARAME</sequence>
<feature type="region of interest" description="C-terminal hotdog fold" evidence="5">
    <location>
        <begin position="1478"/>
        <end position="1623"/>
    </location>
</feature>
<dbReference type="InterPro" id="IPR001227">
    <property type="entry name" value="Ac_transferase_dom_sf"/>
</dbReference>
<name>U1GYJ0_ENDPU</name>
<keyword evidence="2" id="KW-0597">Phosphoprotein</keyword>
<dbReference type="FunFam" id="3.40.50.1820:FF:000116">
    <property type="entry name" value="Sterigmatocystin biosynthesis polyketide synthase"/>
    <property type="match status" value="1"/>
</dbReference>
<dbReference type="OMA" id="INHGWER"/>
<feature type="compositionally biased region" description="Polar residues" evidence="6">
    <location>
        <begin position="1777"/>
        <end position="1789"/>
    </location>
</feature>
<dbReference type="eggNOG" id="KOG1202">
    <property type="taxonomic scope" value="Eukaryota"/>
</dbReference>
<evidence type="ECO:0000256" key="5">
    <source>
        <dbReference type="PROSITE-ProRule" id="PRU01363"/>
    </source>
</evidence>
<dbReference type="SMART" id="SM00827">
    <property type="entry name" value="PKS_AT"/>
    <property type="match status" value="1"/>
</dbReference>
<dbReference type="PROSITE" id="PS50075">
    <property type="entry name" value="CARRIER"/>
    <property type="match status" value="2"/>
</dbReference>
<dbReference type="InterPro" id="IPR014030">
    <property type="entry name" value="Ketoacyl_synth_N"/>
</dbReference>